<dbReference type="GO" id="GO:0005856">
    <property type="term" value="C:cytoskeleton"/>
    <property type="evidence" value="ECO:0007669"/>
    <property type="project" value="UniProtKB-SubCell"/>
</dbReference>
<dbReference type="SUPFAM" id="SSF48452">
    <property type="entry name" value="TPR-like"/>
    <property type="match status" value="1"/>
</dbReference>
<dbReference type="PANTHER" id="PTHR46321:SF1">
    <property type="entry name" value="KIF-BINDING PROTEIN"/>
    <property type="match status" value="1"/>
</dbReference>
<name>A0A443SMN5_9ACAR</name>
<evidence type="ECO:0000256" key="4">
    <source>
        <dbReference type="ARBA" id="ARBA00022490"/>
    </source>
</evidence>
<dbReference type="Pfam" id="PF12309">
    <property type="entry name" value="KBP_C"/>
    <property type="match status" value="1"/>
</dbReference>
<dbReference type="InterPro" id="IPR022083">
    <property type="entry name" value="KBP"/>
</dbReference>
<comment type="caution">
    <text evidence="6">The sequence shown here is derived from an EMBL/GenBank/DDBJ whole genome shotgun (WGS) entry which is preliminary data.</text>
</comment>
<accession>A0A443SMN5</accession>
<evidence type="ECO:0000256" key="1">
    <source>
        <dbReference type="ARBA" id="ARBA00004245"/>
    </source>
</evidence>
<dbReference type="GO" id="GO:1990535">
    <property type="term" value="P:neuron projection maintenance"/>
    <property type="evidence" value="ECO:0007669"/>
    <property type="project" value="TreeGrafter"/>
</dbReference>
<dbReference type="GO" id="GO:0000226">
    <property type="term" value="P:microtubule cytoskeleton organization"/>
    <property type="evidence" value="ECO:0007669"/>
    <property type="project" value="TreeGrafter"/>
</dbReference>
<evidence type="ECO:0000256" key="5">
    <source>
        <dbReference type="ARBA" id="ARBA00023212"/>
    </source>
</evidence>
<comment type="similarity">
    <text evidence="2">Belongs to the KIF-binding protein family.</text>
</comment>
<dbReference type="AlphaFoldDB" id="A0A443SMN5"/>
<keyword evidence="7" id="KW-1185">Reference proteome</keyword>
<keyword evidence="5" id="KW-0206">Cytoskeleton</keyword>
<sequence length="569" mass="66140">MASLKEWLPFAKEQYKRARQLMDVESAKDPVNEPFKSRYEAAKILEALKEKLNEFEDSFSEEEPLNNATLINIVIKIDLGINSIETEEFGIGEQLLISALNIIEEKFSENSSIILYKCIALNQLGFLWSTRAEYETAAEHLRKAEESYYCWRRQENRENTTLSLMDAFTSHPLDSCKNSNALTDVEKTFTQSLYFLAQVYEKLERNDESAVYCKRTLRRQYESKEFDAVDWAMHTSTLSQYYATKNEFENAAHLIACGRFVLNNHLSNIGDDDERAKRAKADLARICVKHCLMLLEASKNSAAPQSPPHSENVEMLTDDEISAIECKIPCKIVTQFDDARTVFLEAQNYVNQAKEYYALDEHASDYVDCVQDNSKLYRLLAFFETDSDRKYKMHKRRVTMLQNLLSEINAQYFLAQNRQMLFELGETYSEMGDILILQTENKQGEELIAHVKKINVMITKAIKEYIAFIETFKDKSKGELPTTFDEEMVKPILVAYFSIGRLHSKLYSSDPRDQLRNWTSCEQYYKKVVEYTERNPQHSHLVSEELSLVEEMLRLIPRKLSLLLNSTMY</sequence>
<dbReference type="InterPro" id="IPR011990">
    <property type="entry name" value="TPR-like_helical_dom_sf"/>
</dbReference>
<dbReference type="STRING" id="299467.A0A443SMN5"/>
<dbReference type="VEuPathDB" id="VectorBase:LDEU003300"/>
<organism evidence="6 7">
    <name type="scientific">Leptotrombidium deliense</name>
    <dbReference type="NCBI Taxonomy" id="299467"/>
    <lineage>
        <taxon>Eukaryota</taxon>
        <taxon>Metazoa</taxon>
        <taxon>Ecdysozoa</taxon>
        <taxon>Arthropoda</taxon>
        <taxon>Chelicerata</taxon>
        <taxon>Arachnida</taxon>
        <taxon>Acari</taxon>
        <taxon>Acariformes</taxon>
        <taxon>Trombidiformes</taxon>
        <taxon>Prostigmata</taxon>
        <taxon>Anystina</taxon>
        <taxon>Parasitengona</taxon>
        <taxon>Trombiculoidea</taxon>
        <taxon>Trombiculidae</taxon>
        <taxon>Leptotrombidium</taxon>
    </lineage>
</organism>
<dbReference type="PANTHER" id="PTHR46321">
    <property type="entry name" value="KIF1-BINDING PROTEIN"/>
    <property type="match status" value="1"/>
</dbReference>
<dbReference type="GO" id="GO:0021952">
    <property type="term" value="P:central nervous system projection neuron axonogenesis"/>
    <property type="evidence" value="ECO:0007669"/>
    <property type="project" value="TreeGrafter"/>
</dbReference>
<proteinExistence type="inferred from homology"/>
<dbReference type="Gene3D" id="1.25.40.10">
    <property type="entry name" value="Tetratricopeptide repeat domain"/>
    <property type="match status" value="1"/>
</dbReference>
<evidence type="ECO:0000313" key="6">
    <source>
        <dbReference type="EMBL" id="RWS28743.1"/>
    </source>
</evidence>
<dbReference type="OrthoDB" id="409897at2759"/>
<comment type="subcellular location">
    <subcellularLocation>
        <location evidence="1">Cytoplasm</location>
        <location evidence="1">Cytoskeleton</location>
    </subcellularLocation>
</comment>
<evidence type="ECO:0000256" key="2">
    <source>
        <dbReference type="ARBA" id="ARBA00010305"/>
    </source>
</evidence>
<reference evidence="6 7" key="1">
    <citation type="journal article" date="2018" name="Gigascience">
        <title>Genomes of trombidid mites reveal novel predicted allergens and laterally-transferred genes associated with secondary metabolism.</title>
        <authorList>
            <person name="Dong X."/>
            <person name="Chaisiri K."/>
            <person name="Xia D."/>
            <person name="Armstrong S.D."/>
            <person name="Fang Y."/>
            <person name="Donnelly M.J."/>
            <person name="Kadowaki T."/>
            <person name="McGarry J.W."/>
            <person name="Darby A.C."/>
            <person name="Makepeace B.L."/>
        </authorList>
    </citation>
    <scope>NUCLEOTIDE SEQUENCE [LARGE SCALE GENOMIC DNA]</scope>
    <source>
        <strain evidence="6">UoL-UT</strain>
    </source>
</reference>
<evidence type="ECO:0000256" key="3">
    <source>
        <dbReference type="ARBA" id="ARBA00016840"/>
    </source>
</evidence>
<dbReference type="EMBL" id="NCKV01001237">
    <property type="protein sequence ID" value="RWS28743.1"/>
    <property type="molecule type" value="Genomic_DNA"/>
</dbReference>
<gene>
    <name evidence="6" type="ORF">B4U80_07399</name>
</gene>
<evidence type="ECO:0000313" key="7">
    <source>
        <dbReference type="Proteomes" id="UP000288716"/>
    </source>
</evidence>
<keyword evidence="4" id="KW-0963">Cytoplasm</keyword>
<protein>
    <recommendedName>
        <fullName evidence="3">KIF-binding protein</fullName>
    </recommendedName>
</protein>
<dbReference type="Proteomes" id="UP000288716">
    <property type="component" value="Unassembled WGS sequence"/>
</dbReference>